<keyword evidence="4" id="KW-1185">Reference proteome</keyword>
<dbReference type="STRING" id="225164.V3ZRH6"/>
<name>V3ZRH6_LOTGI</name>
<organism evidence="3 4">
    <name type="scientific">Lottia gigantea</name>
    <name type="common">Giant owl limpet</name>
    <dbReference type="NCBI Taxonomy" id="225164"/>
    <lineage>
        <taxon>Eukaryota</taxon>
        <taxon>Metazoa</taxon>
        <taxon>Spiralia</taxon>
        <taxon>Lophotrochozoa</taxon>
        <taxon>Mollusca</taxon>
        <taxon>Gastropoda</taxon>
        <taxon>Patellogastropoda</taxon>
        <taxon>Lottioidea</taxon>
        <taxon>Lottiidae</taxon>
        <taxon>Lottia</taxon>
    </lineage>
</organism>
<dbReference type="AlphaFoldDB" id="V3ZRH6"/>
<dbReference type="OrthoDB" id="5550464at2759"/>
<keyword evidence="2" id="KW-0143">Chaperone</keyword>
<dbReference type="GeneID" id="20233103"/>
<evidence type="ECO:0000313" key="4">
    <source>
        <dbReference type="Proteomes" id="UP000030746"/>
    </source>
</evidence>
<dbReference type="PANTHER" id="PTHR33643">
    <property type="entry name" value="UREASE ACCESSORY PROTEIN D"/>
    <property type="match status" value="1"/>
</dbReference>
<dbReference type="KEGG" id="lgi:LOTGIDRAFT_130704"/>
<dbReference type="GO" id="GO:0016151">
    <property type="term" value="F:nickel cation binding"/>
    <property type="evidence" value="ECO:0007669"/>
    <property type="project" value="InterPro"/>
</dbReference>
<dbReference type="Proteomes" id="UP000030746">
    <property type="component" value="Unassembled WGS sequence"/>
</dbReference>
<dbReference type="HOGENOM" id="CLU_1877770_0_0_1"/>
<dbReference type="OMA" id="WLYLIAY"/>
<evidence type="ECO:0000256" key="2">
    <source>
        <dbReference type="ARBA" id="ARBA00023186"/>
    </source>
</evidence>
<dbReference type="RefSeq" id="XP_009064078.1">
    <property type="nucleotide sequence ID" value="XM_009065830.1"/>
</dbReference>
<feature type="non-terminal residue" evidence="3">
    <location>
        <position position="1"/>
    </location>
</feature>
<dbReference type="Pfam" id="PF01774">
    <property type="entry name" value="UreD"/>
    <property type="match status" value="1"/>
</dbReference>
<evidence type="ECO:0000256" key="1">
    <source>
        <dbReference type="ARBA" id="ARBA00007177"/>
    </source>
</evidence>
<comment type="similarity">
    <text evidence="1">Belongs to the UreD family.</text>
</comment>
<gene>
    <name evidence="3" type="ORF">LOTGIDRAFT_130704</name>
</gene>
<evidence type="ECO:0008006" key="5">
    <source>
        <dbReference type="Google" id="ProtNLM"/>
    </source>
</evidence>
<evidence type="ECO:0000313" key="3">
    <source>
        <dbReference type="EMBL" id="ESO85160.1"/>
    </source>
</evidence>
<dbReference type="CTD" id="20233103"/>
<proteinExistence type="inferred from homology"/>
<dbReference type="PANTHER" id="PTHR33643:SF1">
    <property type="entry name" value="UREASE ACCESSORY PROTEIN D"/>
    <property type="match status" value="1"/>
</dbReference>
<protein>
    <recommendedName>
        <fullName evidence="5">Urease accessory protein UreD</fullName>
    </recommendedName>
</protein>
<reference evidence="3 4" key="1">
    <citation type="journal article" date="2013" name="Nature">
        <title>Insights into bilaterian evolution from three spiralian genomes.</title>
        <authorList>
            <person name="Simakov O."/>
            <person name="Marletaz F."/>
            <person name="Cho S.J."/>
            <person name="Edsinger-Gonzales E."/>
            <person name="Havlak P."/>
            <person name="Hellsten U."/>
            <person name="Kuo D.H."/>
            <person name="Larsson T."/>
            <person name="Lv J."/>
            <person name="Arendt D."/>
            <person name="Savage R."/>
            <person name="Osoegawa K."/>
            <person name="de Jong P."/>
            <person name="Grimwood J."/>
            <person name="Chapman J.A."/>
            <person name="Shapiro H."/>
            <person name="Aerts A."/>
            <person name="Otillar R.P."/>
            <person name="Terry A.Y."/>
            <person name="Boore J.L."/>
            <person name="Grigoriev I.V."/>
            <person name="Lindberg D.R."/>
            <person name="Seaver E.C."/>
            <person name="Weisblat D.A."/>
            <person name="Putnam N.H."/>
            <person name="Rokhsar D.S."/>
        </authorList>
    </citation>
    <scope>NUCLEOTIDE SEQUENCE [LARGE SCALE GENOMIC DNA]</scope>
</reference>
<dbReference type="EMBL" id="KB203301">
    <property type="protein sequence ID" value="ESO85160.1"/>
    <property type="molecule type" value="Genomic_DNA"/>
</dbReference>
<accession>V3ZRH6</accession>
<sequence length="136" mass="15184">LKFLIPKYACDTNCCWVYPISYGGGLVEGDEINIDINVEEYCAAVITTQESTKVFECNNNLKTKQVMRYSVRKGGLLCVLGDPVVCFKDADFSQIQVVKMSHGSSLVLLDLISAGRIARGECWQFTRYLVSIAHTF</sequence>
<dbReference type="InterPro" id="IPR002669">
    <property type="entry name" value="UreD"/>
</dbReference>